<gene>
    <name evidence="2" type="ORF">CPB83DRAFT_908119</name>
</gene>
<evidence type="ECO:0000256" key="1">
    <source>
        <dbReference type="SAM" id="Phobius"/>
    </source>
</evidence>
<protein>
    <submittedName>
        <fullName evidence="2">Uncharacterized protein</fullName>
    </submittedName>
</protein>
<name>A0A9P6ECH5_9AGAR</name>
<keyword evidence="1" id="KW-1133">Transmembrane helix</keyword>
<evidence type="ECO:0000313" key="2">
    <source>
        <dbReference type="EMBL" id="KAF9526913.1"/>
    </source>
</evidence>
<comment type="caution">
    <text evidence="2">The sequence shown here is derived from an EMBL/GenBank/DDBJ whole genome shotgun (WGS) entry which is preliminary data.</text>
</comment>
<feature type="non-terminal residue" evidence="2">
    <location>
        <position position="100"/>
    </location>
</feature>
<feature type="transmembrane region" description="Helical" evidence="1">
    <location>
        <begin position="63"/>
        <end position="84"/>
    </location>
</feature>
<dbReference type="Proteomes" id="UP000807306">
    <property type="component" value="Unassembled WGS sequence"/>
</dbReference>
<dbReference type="OrthoDB" id="444631at2759"/>
<keyword evidence="1" id="KW-0472">Membrane</keyword>
<keyword evidence="1" id="KW-0812">Transmembrane</keyword>
<proteinExistence type="predicted"/>
<evidence type="ECO:0000313" key="3">
    <source>
        <dbReference type="Proteomes" id="UP000807306"/>
    </source>
</evidence>
<sequence length="100" mass="11622">HQSPSHRHAKLLEIPSLSPRPSITINFLGSLFVVCWPAYILISHRWRLVRINKIVVPSIHHHLLLACFSTNILLFAAYLVHYLAFLHPDIQYRRVTGHIE</sequence>
<feature type="non-terminal residue" evidence="2">
    <location>
        <position position="1"/>
    </location>
</feature>
<organism evidence="2 3">
    <name type="scientific">Crepidotus variabilis</name>
    <dbReference type="NCBI Taxonomy" id="179855"/>
    <lineage>
        <taxon>Eukaryota</taxon>
        <taxon>Fungi</taxon>
        <taxon>Dikarya</taxon>
        <taxon>Basidiomycota</taxon>
        <taxon>Agaricomycotina</taxon>
        <taxon>Agaricomycetes</taxon>
        <taxon>Agaricomycetidae</taxon>
        <taxon>Agaricales</taxon>
        <taxon>Agaricineae</taxon>
        <taxon>Crepidotaceae</taxon>
        <taxon>Crepidotus</taxon>
    </lineage>
</organism>
<keyword evidence="3" id="KW-1185">Reference proteome</keyword>
<dbReference type="EMBL" id="MU157866">
    <property type="protein sequence ID" value="KAF9526913.1"/>
    <property type="molecule type" value="Genomic_DNA"/>
</dbReference>
<reference evidence="2" key="1">
    <citation type="submission" date="2020-11" db="EMBL/GenBank/DDBJ databases">
        <authorList>
            <consortium name="DOE Joint Genome Institute"/>
            <person name="Ahrendt S."/>
            <person name="Riley R."/>
            <person name="Andreopoulos W."/>
            <person name="Labutti K."/>
            <person name="Pangilinan J."/>
            <person name="Ruiz-Duenas F.J."/>
            <person name="Barrasa J.M."/>
            <person name="Sanchez-Garcia M."/>
            <person name="Camarero S."/>
            <person name="Miyauchi S."/>
            <person name="Serrano A."/>
            <person name="Linde D."/>
            <person name="Babiker R."/>
            <person name="Drula E."/>
            <person name="Ayuso-Fernandez I."/>
            <person name="Pacheco R."/>
            <person name="Padilla G."/>
            <person name="Ferreira P."/>
            <person name="Barriuso J."/>
            <person name="Kellner H."/>
            <person name="Castanera R."/>
            <person name="Alfaro M."/>
            <person name="Ramirez L."/>
            <person name="Pisabarro A.G."/>
            <person name="Kuo A."/>
            <person name="Tritt A."/>
            <person name="Lipzen A."/>
            <person name="He G."/>
            <person name="Yan M."/>
            <person name="Ng V."/>
            <person name="Cullen D."/>
            <person name="Martin F."/>
            <person name="Rosso M.-N."/>
            <person name="Henrissat B."/>
            <person name="Hibbett D."/>
            <person name="Martinez A.T."/>
            <person name="Grigoriev I.V."/>
        </authorList>
    </citation>
    <scope>NUCLEOTIDE SEQUENCE</scope>
    <source>
        <strain evidence="2">CBS 506.95</strain>
    </source>
</reference>
<accession>A0A9P6ECH5</accession>
<feature type="transmembrane region" description="Helical" evidence="1">
    <location>
        <begin position="23"/>
        <end position="42"/>
    </location>
</feature>
<dbReference type="AlphaFoldDB" id="A0A9P6ECH5"/>